<evidence type="ECO:0000256" key="9">
    <source>
        <dbReference type="RuleBase" id="RU369079"/>
    </source>
</evidence>
<gene>
    <name evidence="11" type="ORF">GCM10011360_07140</name>
</gene>
<comment type="subunit">
    <text evidence="9">The complex comprises the extracytoplasmic solute receptor protein and the two transmembrane proteins.</text>
</comment>
<dbReference type="InterPro" id="IPR055348">
    <property type="entry name" value="DctQ"/>
</dbReference>
<keyword evidence="4 9" id="KW-0997">Cell inner membrane</keyword>
<evidence type="ECO:0000256" key="1">
    <source>
        <dbReference type="ARBA" id="ARBA00004429"/>
    </source>
</evidence>
<keyword evidence="3" id="KW-1003">Cell membrane</keyword>
<dbReference type="GO" id="GO:0005886">
    <property type="term" value="C:plasma membrane"/>
    <property type="evidence" value="ECO:0007669"/>
    <property type="project" value="UniProtKB-SubCell"/>
</dbReference>
<feature type="domain" description="Tripartite ATP-independent periplasmic transporters DctQ component" evidence="10">
    <location>
        <begin position="39"/>
        <end position="172"/>
    </location>
</feature>
<name>A0A917A293_9RHOB</name>
<comment type="function">
    <text evidence="9">Part of the tripartite ATP-independent periplasmic (TRAP) transport system.</text>
</comment>
<keyword evidence="5 9" id="KW-0812">Transmembrane</keyword>
<keyword evidence="6 9" id="KW-1133">Transmembrane helix</keyword>
<keyword evidence="12" id="KW-1185">Reference proteome</keyword>
<reference evidence="12" key="1">
    <citation type="journal article" date="2019" name="Int. J. Syst. Evol. Microbiol.">
        <title>The Global Catalogue of Microorganisms (GCM) 10K type strain sequencing project: providing services to taxonomists for standard genome sequencing and annotation.</title>
        <authorList>
            <consortium name="The Broad Institute Genomics Platform"/>
            <consortium name="The Broad Institute Genome Sequencing Center for Infectious Disease"/>
            <person name="Wu L."/>
            <person name="Ma J."/>
        </authorList>
    </citation>
    <scope>NUCLEOTIDE SEQUENCE [LARGE SCALE GENOMIC DNA]</scope>
    <source>
        <strain evidence="12">CGMCC 1.12664</strain>
    </source>
</reference>
<comment type="subcellular location">
    <subcellularLocation>
        <location evidence="1 9">Cell inner membrane</location>
        <topology evidence="1 9">Multi-pass membrane protein</topology>
    </subcellularLocation>
</comment>
<feature type="transmembrane region" description="Helical" evidence="9">
    <location>
        <begin position="27"/>
        <end position="48"/>
    </location>
</feature>
<dbReference type="InterPro" id="IPR007387">
    <property type="entry name" value="TRAP_DctQ"/>
</dbReference>
<evidence type="ECO:0000313" key="12">
    <source>
        <dbReference type="Proteomes" id="UP000612855"/>
    </source>
</evidence>
<evidence type="ECO:0000256" key="4">
    <source>
        <dbReference type="ARBA" id="ARBA00022519"/>
    </source>
</evidence>
<dbReference type="Pfam" id="PF04290">
    <property type="entry name" value="DctQ"/>
    <property type="match status" value="1"/>
</dbReference>
<evidence type="ECO:0000256" key="7">
    <source>
        <dbReference type="ARBA" id="ARBA00023136"/>
    </source>
</evidence>
<dbReference type="RefSeq" id="WP_188476299.1">
    <property type="nucleotide sequence ID" value="NZ_BMFJ01000001.1"/>
</dbReference>
<protein>
    <recommendedName>
        <fullName evidence="9">TRAP transporter small permease protein</fullName>
    </recommendedName>
</protein>
<dbReference type="GO" id="GO:0015740">
    <property type="term" value="P:C4-dicarboxylate transport"/>
    <property type="evidence" value="ECO:0007669"/>
    <property type="project" value="TreeGrafter"/>
</dbReference>
<feature type="transmembrane region" description="Helical" evidence="9">
    <location>
        <begin position="100"/>
        <end position="123"/>
    </location>
</feature>
<evidence type="ECO:0000256" key="3">
    <source>
        <dbReference type="ARBA" id="ARBA00022475"/>
    </source>
</evidence>
<organism evidence="11 12">
    <name type="scientific">Primorskyibacter flagellatus</name>
    <dbReference type="NCBI Taxonomy" id="1387277"/>
    <lineage>
        <taxon>Bacteria</taxon>
        <taxon>Pseudomonadati</taxon>
        <taxon>Pseudomonadota</taxon>
        <taxon>Alphaproteobacteria</taxon>
        <taxon>Rhodobacterales</taxon>
        <taxon>Roseobacteraceae</taxon>
        <taxon>Primorskyibacter</taxon>
    </lineage>
</organism>
<feature type="transmembrane region" description="Helical" evidence="9">
    <location>
        <begin position="154"/>
        <end position="175"/>
    </location>
</feature>
<evidence type="ECO:0000256" key="2">
    <source>
        <dbReference type="ARBA" id="ARBA00022448"/>
    </source>
</evidence>
<dbReference type="EMBL" id="BMFJ01000001">
    <property type="protein sequence ID" value="GGE21030.1"/>
    <property type="molecule type" value="Genomic_DNA"/>
</dbReference>
<keyword evidence="2 9" id="KW-0813">Transport</keyword>
<dbReference type="GO" id="GO:0022857">
    <property type="term" value="F:transmembrane transporter activity"/>
    <property type="evidence" value="ECO:0007669"/>
    <property type="project" value="UniProtKB-UniRule"/>
</dbReference>
<sequence length="210" mass="22794">MAGSSAVLSDDSALSRIDRGIYRIEKVFGVIAGTTVLILMLLAVVSVGGRNLFNAPLPGYVDWIQVLMPLIAFLGISYAQRDGGHIRMDILIGRLQGRALWTAEFVTTLVTLGLILLLVWGSWAHFGRSFDWNARYFSRDSTIDIALPLWPAKLLVPVSFGIMALRLVLQLWGYAVAIASGSTTPVAVPLVKSAAEQAAEEAEHVSSLDR</sequence>
<accession>A0A917A293</accession>
<evidence type="ECO:0000313" key="11">
    <source>
        <dbReference type="EMBL" id="GGE21030.1"/>
    </source>
</evidence>
<comment type="similarity">
    <text evidence="8 9">Belongs to the TRAP transporter small permease family.</text>
</comment>
<dbReference type="PANTHER" id="PTHR35011:SF10">
    <property type="entry name" value="TRAP TRANSPORTER SMALL PERMEASE PROTEIN"/>
    <property type="match status" value="1"/>
</dbReference>
<proteinExistence type="inferred from homology"/>
<evidence type="ECO:0000256" key="5">
    <source>
        <dbReference type="ARBA" id="ARBA00022692"/>
    </source>
</evidence>
<feature type="transmembrane region" description="Helical" evidence="9">
    <location>
        <begin position="60"/>
        <end position="79"/>
    </location>
</feature>
<dbReference type="PANTHER" id="PTHR35011">
    <property type="entry name" value="2,3-DIKETO-L-GULONATE TRAP TRANSPORTER SMALL PERMEASE PROTEIN YIAM"/>
    <property type="match status" value="1"/>
</dbReference>
<evidence type="ECO:0000256" key="8">
    <source>
        <dbReference type="ARBA" id="ARBA00038436"/>
    </source>
</evidence>
<evidence type="ECO:0000256" key="6">
    <source>
        <dbReference type="ARBA" id="ARBA00022989"/>
    </source>
</evidence>
<keyword evidence="7 9" id="KW-0472">Membrane</keyword>
<comment type="caution">
    <text evidence="11">The sequence shown here is derived from an EMBL/GenBank/DDBJ whole genome shotgun (WGS) entry which is preliminary data.</text>
</comment>
<dbReference type="AlphaFoldDB" id="A0A917A293"/>
<evidence type="ECO:0000259" key="10">
    <source>
        <dbReference type="Pfam" id="PF04290"/>
    </source>
</evidence>
<dbReference type="Proteomes" id="UP000612855">
    <property type="component" value="Unassembled WGS sequence"/>
</dbReference>